<sequence>MAREYSSLGLPECAGMNGVLLERLNSQPFLIAAHRGQAGGTIVENTSAAINACFNLGADIAEIDLMRSADGVFYLFHPGYEKMHFDLNVDITTLTSEEIDSLQYAWFVSESNRPCTPVRLSDVLEKVGDGLLNLDKAWLYGAELLDFLAAHRAHRNCILKGPAHAENFDLMSSHDEKFMFMPIVETASELEAALAAADSETINMVGIELLTDGSEDTLSSQETLDRIRSKGLYLWLNAINVAEGTPMFLGWDDETSVLHDPAMGWGRLIDAGANVIQTDFTPALASYRAS</sequence>
<dbReference type="InterPro" id="IPR017946">
    <property type="entry name" value="PLC-like_Pdiesterase_TIM-brl"/>
</dbReference>
<reference evidence="2 3" key="1">
    <citation type="submission" date="2016-10" db="EMBL/GenBank/DDBJ databases">
        <authorList>
            <person name="de Groot N.N."/>
        </authorList>
    </citation>
    <scope>NUCLEOTIDE SEQUENCE [LARGE SCALE GENOMIC DNA]</scope>
    <source>
        <strain evidence="2 3">DSM 45434</strain>
    </source>
</reference>
<organism evidence="2 3">
    <name type="scientific">Corynebacterium timonense</name>
    <dbReference type="NCBI Taxonomy" id="441500"/>
    <lineage>
        <taxon>Bacteria</taxon>
        <taxon>Bacillati</taxon>
        <taxon>Actinomycetota</taxon>
        <taxon>Actinomycetes</taxon>
        <taxon>Mycobacteriales</taxon>
        <taxon>Corynebacteriaceae</taxon>
        <taxon>Corynebacterium</taxon>
    </lineage>
</organism>
<dbReference type="EMBL" id="LT629765">
    <property type="protein sequence ID" value="SDS45194.1"/>
    <property type="molecule type" value="Genomic_DNA"/>
</dbReference>
<feature type="domain" description="GP-PDE" evidence="1">
    <location>
        <begin position="29"/>
        <end position="290"/>
    </location>
</feature>
<dbReference type="PANTHER" id="PTHR46211">
    <property type="entry name" value="GLYCEROPHOSPHORYL DIESTER PHOSPHODIESTERASE"/>
    <property type="match status" value="1"/>
</dbReference>
<dbReference type="CDD" id="cd08566">
    <property type="entry name" value="GDPD_AtGDE_like"/>
    <property type="match status" value="1"/>
</dbReference>
<dbReference type="InterPro" id="IPR030395">
    <property type="entry name" value="GP_PDE_dom"/>
</dbReference>
<protein>
    <submittedName>
        <fullName evidence="2">Glycerophosphoryl diester phosphodiesterase</fullName>
    </submittedName>
</protein>
<dbReference type="OrthoDB" id="1854250at2"/>
<dbReference type="PROSITE" id="PS51704">
    <property type="entry name" value="GP_PDE"/>
    <property type="match status" value="1"/>
</dbReference>
<dbReference type="eggNOG" id="COG0584">
    <property type="taxonomic scope" value="Bacteria"/>
</dbReference>
<dbReference type="PANTHER" id="PTHR46211:SF14">
    <property type="entry name" value="GLYCEROPHOSPHODIESTER PHOSPHODIESTERASE"/>
    <property type="match status" value="1"/>
</dbReference>
<dbReference type="AlphaFoldDB" id="A0A1H1SB57"/>
<keyword evidence="3" id="KW-1185">Reference proteome</keyword>
<dbReference type="GO" id="GO:0008081">
    <property type="term" value="F:phosphoric diester hydrolase activity"/>
    <property type="evidence" value="ECO:0007669"/>
    <property type="project" value="InterPro"/>
</dbReference>
<evidence type="ECO:0000313" key="2">
    <source>
        <dbReference type="EMBL" id="SDS45194.1"/>
    </source>
</evidence>
<dbReference type="Pfam" id="PF16387">
    <property type="entry name" value="DUF4996"/>
    <property type="match status" value="1"/>
</dbReference>
<dbReference type="SUPFAM" id="SSF51695">
    <property type="entry name" value="PLC-like phosphodiesterases"/>
    <property type="match status" value="1"/>
</dbReference>
<dbReference type="InterPro" id="IPR032160">
    <property type="entry name" value="DUF4996"/>
</dbReference>
<name>A0A1H1SB57_9CORY</name>
<dbReference type="RefSeq" id="WP_019194311.1">
    <property type="nucleotide sequence ID" value="NZ_LT629765.1"/>
</dbReference>
<evidence type="ECO:0000259" key="1">
    <source>
        <dbReference type="PROSITE" id="PS51704"/>
    </source>
</evidence>
<dbReference type="Pfam" id="PF03009">
    <property type="entry name" value="GDPD"/>
    <property type="match status" value="1"/>
</dbReference>
<accession>A0A1H1SB57</accession>
<dbReference type="STRING" id="1203190.GCA_000312345_01495"/>
<evidence type="ECO:0000313" key="3">
    <source>
        <dbReference type="Proteomes" id="UP000182237"/>
    </source>
</evidence>
<proteinExistence type="predicted"/>
<dbReference type="Gene3D" id="3.20.20.190">
    <property type="entry name" value="Phosphatidylinositol (PI) phosphodiesterase"/>
    <property type="match status" value="1"/>
</dbReference>
<dbReference type="Proteomes" id="UP000182237">
    <property type="component" value="Chromosome I"/>
</dbReference>
<dbReference type="GO" id="GO:0006629">
    <property type="term" value="P:lipid metabolic process"/>
    <property type="evidence" value="ECO:0007669"/>
    <property type="project" value="InterPro"/>
</dbReference>
<gene>
    <name evidence="2" type="ORF">SAMN04488539_1704</name>
</gene>